<name>A0ABU3P551_9FIRM</name>
<accession>A0ABU3P551</accession>
<proteinExistence type="inferred from homology"/>
<organism evidence="8 9">
    <name type="scientific">Anaeroselena agilis</name>
    <dbReference type="NCBI Taxonomy" id="3063788"/>
    <lineage>
        <taxon>Bacteria</taxon>
        <taxon>Bacillati</taxon>
        <taxon>Bacillota</taxon>
        <taxon>Negativicutes</taxon>
        <taxon>Acetonemataceae</taxon>
        <taxon>Anaeroselena</taxon>
    </lineage>
</organism>
<dbReference type="PANTHER" id="PTHR11739">
    <property type="entry name" value="CITRATE SYNTHASE"/>
    <property type="match status" value="1"/>
</dbReference>
<dbReference type="InterPro" id="IPR024176">
    <property type="entry name" value="Citrate_synthase_bac-typ"/>
</dbReference>
<evidence type="ECO:0000256" key="6">
    <source>
        <dbReference type="PIRNR" id="PIRNR001369"/>
    </source>
</evidence>
<keyword evidence="4 6" id="KW-0808">Transferase</keyword>
<comment type="caution">
    <text evidence="8">The sequence shown here is derived from an EMBL/GenBank/DDBJ whole genome shotgun (WGS) entry which is preliminary data.</text>
</comment>
<evidence type="ECO:0000256" key="7">
    <source>
        <dbReference type="RuleBase" id="RU003406"/>
    </source>
</evidence>
<reference evidence="8 9" key="1">
    <citation type="submission" date="2023-07" db="EMBL/GenBank/DDBJ databases">
        <title>The novel representative of Negativicutes class, Anaeroselena agilis gen. nov. sp. nov.</title>
        <authorList>
            <person name="Prokofeva M.I."/>
            <person name="Elcheninov A.G."/>
            <person name="Klyukina A."/>
            <person name="Kublanov I.V."/>
            <person name="Frolov E.N."/>
            <person name="Podosokorskaya O.A."/>
        </authorList>
    </citation>
    <scope>NUCLEOTIDE SEQUENCE [LARGE SCALE GENOMIC DNA]</scope>
    <source>
        <strain evidence="8 9">4137-cl</strain>
    </source>
</reference>
<evidence type="ECO:0000313" key="8">
    <source>
        <dbReference type="EMBL" id="MDT8903648.1"/>
    </source>
</evidence>
<evidence type="ECO:0000256" key="3">
    <source>
        <dbReference type="ARBA" id="ARBA00022532"/>
    </source>
</evidence>
<sequence length="369" mass="41223">MAGLADIIACDSTICSIEDGVLRYRGYAIEELAEHASFEEVIYLLWYGRLPNCHELKALKQDLAENAALPPRIYDLLRMYAPWGNAMAKLRTCLSFLTHFDDEVMDHSFAADHRKAVRIMARMAAIVAAIERIRSGREPVDPATIRTQSLAELFLWLLAGEKPEPVAVKAMDKCLVLHAEHELNASTFAARVTVSTMSDTYSGMVSAIGTLKGALHGNANEQVALMLEEIGDVDRVEAYIDGKIADGGLIMGFGHRVYKNGDPRARVLKELARELGEWRQDTRWYDMAVKVAGLVREKKGLLPNVDFYSAVVYTYLGIPRDLFTLVFAISRTSGWLAHIMEQHENNRLIRPRANYTGKGAGTWLPLADR</sequence>
<evidence type="ECO:0000256" key="1">
    <source>
        <dbReference type="ARBA" id="ARBA00005163"/>
    </source>
</evidence>
<dbReference type="Gene3D" id="1.10.580.10">
    <property type="entry name" value="Citrate Synthase, domain 1"/>
    <property type="match status" value="1"/>
</dbReference>
<protein>
    <recommendedName>
        <fullName evidence="6">Citrate synthase</fullName>
    </recommendedName>
</protein>
<dbReference type="PANTHER" id="PTHR11739:SF4">
    <property type="entry name" value="CITRATE SYNTHASE, PEROXISOMAL"/>
    <property type="match status" value="1"/>
</dbReference>
<dbReference type="InterPro" id="IPR016143">
    <property type="entry name" value="Citrate_synth-like_sm_a-sub"/>
</dbReference>
<keyword evidence="3" id="KW-0816">Tricarboxylic acid cycle</keyword>
<dbReference type="InterPro" id="IPR016142">
    <property type="entry name" value="Citrate_synth-like_lrg_a-sub"/>
</dbReference>
<dbReference type="PIRSF" id="PIRSF001369">
    <property type="entry name" value="Citrate_synth"/>
    <property type="match status" value="1"/>
</dbReference>
<dbReference type="Pfam" id="PF00285">
    <property type="entry name" value="Citrate_synt"/>
    <property type="match status" value="1"/>
</dbReference>
<dbReference type="InterPro" id="IPR011278">
    <property type="entry name" value="2-MeCitrate/Citrate_synth_II"/>
</dbReference>
<dbReference type="Proteomes" id="UP001254848">
    <property type="component" value="Unassembled WGS sequence"/>
</dbReference>
<keyword evidence="9" id="KW-1185">Reference proteome</keyword>
<dbReference type="PROSITE" id="PS00480">
    <property type="entry name" value="CITRATE_SYNTHASE"/>
    <property type="match status" value="1"/>
</dbReference>
<dbReference type="Gene3D" id="1.10.230.10">
    <property type="entry name" value="Cytochrome P450-Terp, domain 2"/>
    <property type="match status" value="1"/>
</dbReference>
<dbReference type="SUPFAM" id="SSF48256">
    <property type="entry name" value="Citrate synthase"/>
    <property type="match status" value="1"/>
</dbReference>
<evidence type="ECO:0000313" key="9">
    <source>
        <dbReference type="Proteomes" id="UP001254848"/>
    </source>
</evidence>
<comment type="pathway">
    <text evidence="1">Carbohydrate metabolism; tricarboxylic acid cycle.</text>
</comment>
<dbReference type="RefSeq" id="WP_413782099.1">
    <property type="nucleotide sequence ID" value="NZ_JAUOZS010000001.1"/>
</dbReference>
<dbReference type="PRINTS" id="PR00143">
    <property type="entry name" value="CITRTSNTHASE"/>
</dbReference>
<dbReference type="InterPro" id="IPR019810">
    <property type="entry name" value="Citrate_synthase_AS"/>
</dbReference>
<evidence type="ECO:0000256" key="5">
    <source>
        <dbReference type="ARBA" id="ARBA00049288"/>
    </source>
</evidence>
<dbReference type="EMBL" id="JAUOZS010000001">
    <property type="protein sequence ID" value="MDT8903648.1"/>
    <property type="molecule type" value="Genomic_DNA"/>
</dbReference>
<dbReference type="InterPro" id="IPR002020">
    <property type="entry name" value="Citrate_synthase"/>
</dbReference>
<dbReference type="NCBIfam" id="TIGR01800">
    <property type="entry name" value="cit_synth_II"/>
    <property type="match status" value="1"/>
</dbReference>
<comment type="similarity">
    <text evidence="2 6 7">Belongs to the citrate synthase family.</text>
</comment>
<comment type="catalytic activity">
    <reaction evidence="5">
        <text>oxaloacetate + acetyl-CoA + H2O = citrate + CoA + H(+)</text>
        <dbReference type="Rhea" id="RHEA:16845"/>
        <dbReference type="ChEBI" id="CHEBI:15377"/>
        <dbReference type="ChEBI" id="CHEBI:15378"/>
        <dbReference type="ChEBI" id="CHEBI:16452"/>
        <dbReference type="ChEBI" id="CHEBI:16947"/>
        <dbReference type="ChEBI" id="CHEBI:57287"/>
        <dbReference type="ChEBI" id="CHEBI:57288"/>
        <dbReference type="EC" id="2.3.3.16"/>
    </reaction>
</comment>
<gene>
    <name evidence="8" type="ORF">Q4T40_20670</name>
</gene>
<dbReference type="InterPro" id="IPR036969">
    <property type="entry name" value="Citrate_synthase_sf"/>
</dbReference>
<evidence type="ECO:0000256" key="4">
    <source>
        <dbReference type="ARBA" id="ARBA00022679"/>
    </source>
</evidence>
<evidence type="ECO:0000256" key="2">
    <source>
        <dbReference type="ARBA" id="ARBA00010566"/>
    </source>
</evidence>